<dbReference type="Proteomes" id="UP000293925">
    <property type="component" value="Unassembled WGS sequence"/>
</dbReference>
<keyword evidence="2" id="KW-1185">Reference proteome</keyword>
<gene>
    <name evidence="1" type="ORF">EZ456_22490</name>
</gene>
<accession>A0A4R0PHB6</accession>
<comment type="caution">
    <text evidence="1">The sequence shown here is derived from an EMBL/GenBank/DDBJ whole genome shotgun (WGS) entry which is preliminary data.</text>
</comment>
<dbReference type="OrthoDB" id="799018at2"/>
<dbReference type="AlphaFoldDB" id="A0A4R0PHB6"/>
<protein>
    <submittedName>
        <fullName evidence="1">Uncharacterized protein</fullName>
    </submittedName>
</protein>
<name>A0A4R0PHB6_9SPHI</name>
<reference evidence="1 2" key="1">
    <citation type="submission" date="2019-02" db="EMBL/GenBank/DDBJ databases">
        <title>Pedobacter sp. RP-3-21 sp. nov., isolated from Arctic soil.</title>
        <authorList>
            <person name="Dahal R.H."/>
        </authorList>
    </citation>
    <scope>NUCLEOTIDE SEQUENCE [LARGE SCALE GENOMIC DNA]</scope>
    <source>
        <strain evidence="1 2">RP-3-21</strain>
    </source>
</reference>
<dbReference type="EMBL" id="SJSO01000028">
    <property type="protein sequence ID" value="TCD17796.1"/>
    <property type="molecule type" value="Genomic_DNA"/>
</dbReference>
<sequence>MVNNDQRVQAKVFLYELNNTRHEYGFSVNEEWTLDLVTNSQKKDLEDKYYPVLSLSIAPENIVDMLDLLQQKLGNAVNHIKDNLNVKKSLKEPANLLAYCTGRLKY</sequence>
<evidence type="ECO:0000313" key="2">
    <source>
        <dbReference type="Proteomes" id="UP000293925"/>
    </source>
</evidence>
<organism evidence="1 2">
    <name type="scientific">Pedobacter psychrodurus</name>
    <dbReference type="NCBI Taxonomy" id="2530456"/>
    <lineage>
        <taxon>Bacteria</taxon>
        <taxon>Pseudomonadati</taxon>
        <taxon>Bacteroidota</taxon>
        <taxon>Sphingobacteriia</taxon>
        <taxon>Sphingobacteriales</taxon>
        <taxon>Sphingobacteriaceae</taxon>
        <taxon>Pedobacter</taxon>
    </lineage>
</organism>
<dbReference type="RefSeq" id="WP_131534064.1">
    <property type="nucleotide sequence ID" value="NZ_SJSO01000028.1"/>
</dbReference>
<proteinExistence type="predicted"/>
<evidence type="ECO:0000313" key="1">
    <source>
        <dbReference type="EMBL" id="TCD17796.1"/>
    </source>
</evidence>